<dbReference type="Pfam" id="PF13344">
    <property type="entry name" value="Hydrolase_6"/>
    <property type="match status" value="2"/>
</dbReference>
<dbReference type="InterPro" id="IPR023214">
    <property type="entry name" value="HAD_sf"/>
</dbReference>
<dbReference type="Proteomes" id="UP001652680">
    <property type="component" value="Unassembled WGS sequence"/>
</dbReference>
<evidence type="ECO:0000313" key="2">
    <source>
        <dbReference type="Proteomes" id="UP001652680"/>
    </source>
</evidence>
<protein>
    <recommendedName>
        <fullName evidence="3">Glycerol-3-phosphate phosphatase</fullName>
    </recommendedName>
</protein>
<dbReference type="CDD" id="cd07532">
    <property type="entry name" value="HAD_PNPase_UmpH-like"/>
    <property type="match status" value="1"/>
</dbReference>
<reference evidence="1" key="2">
    <citation type="submission" date="2025-05" db="UniProtKB">
        <authorList>
            <consortium name="EnsemblMetazoa"/>
        </authorList>
    </citation>
    <scope>IDENTIFICATION</scope>
</reference>
<dbReference type="Pfam" id="PF13242">
    <property type="entry name" value="Hydrolase_like"/>
    <property type="match status" value="1"/>
</dbReference>
<dbReference type="InterPro" id="IPR006357">
    <property type="entry name" value="HAD-SF_hydro_IIA"/>
</dbReference>
<proteinExistence type="predicted"/>
<dbReference type="PANTHER" id="PTHR19288">
    <property type="entry name" value="4-NITROPHENYLPHOSPHATASE-RELATED"/>
    <property type="match status" value="1"/>
</dbReference>
<dbReference type="NCBIfam" id="TIGR01460">
    <property type="entry name" value="HAD-SF-IIA"/>
    <property type="match status" value="2"/>
</dbReference>
<dbReference type="InterPro" id="IPR036412">
    <property type="entry name" value="HAD-like_sf"/>
</dbReference>
<dbReference type="PANTHER" id="PTHR19288:SF93">
    <property type="entry name" value="FI11325P-RELATED"/>
    <property type="match status" value="1"/>
</dbReference>
<dbReference type="Gene3D" id="3.40.50.1000">
    <property type="entry name" value="HAD superfamily/HAD-like"/>
    <property type="match status" value="4"/>
</dbReference>
<sequence length="576" mass="63361">MNLALNRSVQKGGCQVLGLNKYSIQQWLKTIDTIIYDGDGVLWKHDEVLDKAPETFNALRAMGKEAYICSNNSALSVAGICRKAQEMGFLVAKNEILSSGQTLARFMKEKKFKKKVYVVGGQGIIDELKLVGIESLPLDHPSLQGFSMMEHVPTIFLDPHVGAVVVGNDKDFNMIKLTKACCYLKDPDVMFVATNRDMAIPAAPGRLVPRAGVMVSAIQAASQRMPFTCGKPNPYMCIDLMRQGVIQPERTLIIGDTQHSRLETQYSLAMFKQTCSDLTKLPKQRVRQWLSSIESVICDADGVLWHFSKDIEGAVDTFNQLNATGRKTFIVSNNSEIARMDMVKKAKGFGIQIEEDCVLTSSYSCAYFLAEKKFQKKAFVMGEYGIHHELEQLGICSSKVSETLERPIHEFVADLKLDPDVGAVVVGRDEGFNMAKVVRAGTYLLNPSIIFLGTCLDAAYPIGNNRVIVGAAATLAAVKALTGRKPLVLGKPNPWMAAPLLQAGVIKPETTLMVGDTLETDIRFAANCEFQSLMVGSGVNSLKEVQKIIEEGDPKKMDLVPDTYLPSFGHLLEFLC</sequence>
<dbReference type="GeneID" id="108053707"/>
<reference evidence="2" key="1">
    <citation type="journal article" date="2021" name="Elife">
        <title>Highly contiguous assemblies of 101 drosophilid genomes.</title>
        <authorList>
            <person name="Kim B.Y."/>
            <person name="Wang J.R."/>
            <person name="Miller D.E."/>
            <person name="Barmina O."/>
            <person name="Delaney E."/>
            <person name="Thompson A."/>
            <person name="Comeault A.A."/>
            <person name="Peede D."/>
            <person name="D'Agostino E.R."/>
            <person name="Pelaez J."/>
            <person name="Aguilar J.M."/>
            <person name="Haji D."/>
            <person name="Matsunaga T."/>
            <person name="Armstrong E.E."/>
            <person name="Zych M."/>
            <person name="Ogawa Y."/>
            <person name="Stamenkovic-Radak M."/>
            <person name="Jelic M."/>
            <person name="Veselinovic M.S."/>
            <person name="Tanaskovic M."/>
            <person name="Eric P."/>
            <person name="Gao J.J."/>
            <person name="Katoh T.K."/>
            <person name="Toda M.J."/>
            <person name="Watabe H."/>
            <person name="Watada M."/>
            <person name="Davis J.S."/>
            <person name="Moyle L.C."/>
            <person name="Manoli G."/>
            <person name="Bertolini E."/>
            <person name="Kostal V."/>
            <person name="Hawley R.S."/>
            <person name="Takahashi A."/>
            <person name="Jones C.D."/>
            <person name="Price D.K."/>
            <person name="Whiteman N."/>
            <person name="Kopp A."/>
            <person name="Matute D.R."/>
            <person name="Petrov D.A."/>
        </authorList>
    </citation>
    <scope>NUCLEOTIDE SEQUENCE [LARGE SCALE GENOMIC DNA]</scope>
</reference>
<accession>A0ABM5I8E0</accession>
<evidence type="ECO:0008006" key="3">
    <source>
        <dbReference type="Google" id="ProtNLM"/>
    </source>
</evidence>
<dbReference type="SUPFAM" id="SSF56784">
    <property type="entry name" value="HAD-like"/>
    <property type="match status" value="2"/>
</dbReference>
<evidence type="ECO:0000313" key="1">
    <source>
        <dbReference type="EnsemblMetazoa" id="XP_016991915.2"/>
    </source>
</evidence>
<organism evidence="1 2">
    <name type="scientific">Drosophila rhopaloa</name>
    <name type="common">Fruit fly</name>
    <dbReference type="NCBI Taxonomy" id="1041015"/>
    <lineage>
        <taxon>Eukaryota</taxon>
        <taxon>Metazoa</taxon>
        <taxon>Ecdysozoa</taxon>
        <taxon>Arthropoda</taxon>
        <taxon>Hexapoda</taxon>
        <taxon>Insecta</taxon>
        <taxon>Pterygota</taxon>
        <taxon>Neoptera</taxon>
        <taxon>Endopterygota</taxon>
        <taxon>Diptera</taxon>
        <taxon>Brachycera</taxon>
        <taxon>Muscomorpha</taxon>
        <taxon>Ephydroidea</taxon>
        <taxon>Drosophilidae</taxon>
        <taxon>Drosophila</taxon>
        <taxon>Sophophora</taxon>
    </lineage>
</organism>
<dbReference type="RefSeq" id="XP_016991915.2">
    <property type="nucleotide sequence ID" value="XM_017136426.2"/>
</dbReference>
<keyword evidence="2" id="KW-1185">Reference proteome</keyword>
<dbReference type="EnsemblMetazoa" id="XM_017136426.2">
    <property type="protein sequence ID" value="XP_016991915.2"/>
    <property type="gene ID" value="LOC108053707"/>
</dbReference>
<name>A0ABM5I8E0_DRORH</name>